<dbReference type="PANTHER" id="PTHR39583">
    <property type="entry name" value="TYPE II SECRETION SYSTEM PROTEIN J-RELATED"/>
    <property type="match status" value="1"/>
</dbReference>
<dbReference type="RefSeq" id="WP_149434498.1">
    <property type="nucleotide sequence ID" value="NZ_VTPX01000002.1"/>
</dbReference>
<evidence type="ECO:0000256" key="3">
    <source>
        <dbReference type="ARBA" id="ARBA00022692"/>
    </source>
</evidence>
<sequence>MSIPRPPSPQTGFTLLEVVIAIALTALVGLGVAALVNNLTTARTRLAEPTLLYSDVRWIRLVERRLETLVARPLHEHGQPLLNARLEYSPDSHSLEWVSLADTPLPIGDHYTRLRRMRLQWNPDTQRMTLASTGLLDAAGVPEWQLIARLDDVTQIEWAFFDGSRWNAAPEANAPTLGVRLTWRHDQRPLTLIVQLPEVVS</sequence>
<keyword evidence="8" id="KW-1185">Reference proteome</keyword>
<evidence type="ECO:0000256" key="5">
    <source>
        <dbReference type="ARBA" id="ARBA00023136"/>
    </source>
</evidence>
<dbReference type="InterPro" id="IPR012902">
    <property type="entry name" value="N_methyl_site"/>
</dbReference>
<dbReference type="PANTHER" id="PTHR39583:SF2">
    <property type="entry name" value="TYPE II SECRETION SYSTEM PROTEIN J"/>
    <property type="match status" value="1"/>
</dbReference>
<protein>
    <submittedName>
        <fullName evidence="7">Prepilin-type N-terminal cleavage/methylation domain-containing protein</fullName>
    </submittedName>
</protein>
<proteinExistence type="predicted"/>
<dbReference type="NCBIfam" id="TIGR02532">
    <property type="entry name" value="IV_pilin_GFxxxE"/>
    <property type="match status" value="1"/>
</dbReference>
<dbReference type="PROSITE" id="PS00409">
    <property type="entry name" value="PROKAR_NTER_METHYL"/>
    <property type="match status" value="1"/>
</dbReference>
<evidence type="ECO:0000256" key="2">
    <source>
        <dbReference type="ARBA" id="ARBA00022481"/>
    </source>
</evidence>
<keyword evidence="2" id="KW-0488">Methylation</keyword>
<keyword evidence="3 6" id="KW-0812">Transmembrane</keyword>
<evidence type="ECO:0000313" key="8">
    <source>
        <dbReference type="Proteomes" id="UP000466024"/>
    </source>
</evidence>
<evidence type="ECO:0000313" key="7">
    <source>
        <dbReference type="EMBL" id="KAA0019906.1"/>
    </source>
</evidence>
<accession>A0A640WHP4</accession>
<gene>
    <name evidence="7" type="ORF">F0A16_06220</name>
</gene>
<evidence type="ECO:0000256" key="6">
    <source>
        <dbReference type="SAM" id="Phobius"/>
    </source>
</evidence>
<feature type="transmembrane region" description="Helical" evidence="6">
    <location>
        <begin position="12"/>
        <end position="36"/>
    </location>
</feature>
<dbReference type="GO" id="GO:0016020">
    <property type="term" value="C:membrane"/>
    <property type="evidence" value="ECO:0007669"/>
    <property type="project" value="UniProtKB-SubCell"/>
</dbReference>
<keyword evidence="5 6" id="KW-0472">Membrane</keyword>
<dbReference type="AlphaFoldDB" id="A0A640WHP4"/>
<dbReference type="EMBL" id="VTPX01000002">
    <property type="protein sequence ID" value="KAA0019906.1"/>
    <property type="molecule type" value="Genomic_DNA"/>
</dbReference>
<name>A0A640WHP4_9GAMM</name>
<reference evidence="7 8" key="1">
    <citation type="submission" date="2019-08" db="EMBL/GenBank/DDBJ databases">
        <title>Bioinformatics analysis of the strain L3 and L5.</title>
        <authorList>
            <person name="Li X."/>
        </authorList>
    </citation>
    <scope>NUCLEOTIDE SEQUENCE [LARGE SCALE GENOMIC DNA]</scope>
    <source>
        <strain evidence="7 8">L3</strain>
    </source>
</reference>
<evidence type="ECO:0000256" key="4">
    <source>
        <dbReference type="ARBA" id="ARBA00022989"/>
    </source>
</evidence>
<organism evidence="7 8">
    <name type="scientific">Salinicola corii</name>
    <dbReference type="NCBI Taxonomy" id="2606937"/>
    <lineage>
        <taxon>Bacteria</taxon>
        <taxon>Pseudomonadati</taxon>
        <taxon>Pseudomonadota</taxon>
        <taxon>Gammaproteobacteria</taxon>
        <taxon>Oceanospirillales</taxon>
        <taxon>Halomonadaceae</taxon>
        <taxon>Salinicola</taxon>
    </lineage>
</organism>
<dbReference type="Pfam" id="PF07963">
    <property type="entry name" value="N_methyl"/>
    <property type="match status" value="1"/>
</dbReference>
<comment type="caution">
    <text evidence="7">The sequence shown here is derived from an EMBL/GenBank/DDBJ whole genome shotgun (WGS) entry which is preliminary data.</text>
</comment>
<keyword evidence="4 6" id="KW-1133">Transmembrane helix</keyword>
<evidence type="ECO:0000256" key="1">
    <source>
        <dbReference type="ARBA" id="ARBA00004167"/>
    </source>
</evidence>
<dbReference type="Proteomes" id="UP000466024">
    <property type="component" value="Unassembled WGS sequence"/>
</dbReference>
<dbReference type="InterPro" id="IPR051621">
    <property type="entry name" value="T2SS_protein_J"/>
</dbReference>
<comment type="subcellular location">
    <subcellularLocation>
        <location evidence="1">Membrane</location>
        <topology evidence="1">Single-pass membrane protein</topology>
    </subcellularLocation>
</comment>